<evidence type="ECO:0000313" key="2">
    <source>
        <dbReference type="EMBL" id="PZQ11166.1"/>
    </source>
</evidence>
<proteinExistence type="predicted"/>
<evidence type="ECO:0000313" key="3">
    <source>
        <dbReference type="Proteomes" id="UP000249046"/>
    </source>
</evidence>
<feature type="chain" id="PRO_5015882770" description="Lipoprotein" evidence="1">
    <location>
        <begin position="30"/>
        <end position="591"/>
    </location>
</feature>
<accession>A0A2W5K245</accession>
<sequence length="591" mass="63727">MPSPTAFRPRAVWFATLLTTGIAASTALAQPAALKPDALPIAETVSITALPRPSDQGHNARLDVRYEKGQQLPERIELQVQDRPVYLQRDPRDPDAYAGTIPFDFDRFVAEQARRKNLAAQGKAPVFHGREIVDHRPVAFLDPATLTREIGAGVPIRIPKDVVTGTAGLLSAERSLMVVHPLVVEDPTRTFDACTNTGNPSGVWTFAHLMTEMANQPLTGIDPADFVEDWLKSWVNTAFVNSFEITERDLIINSVINPWPRDGSGRLKLEQSPMRLLAIVNRVDLRKNAVYGGGSAGEGRFVFGIMRRLPSGGCSLMRSTVILEYGVPIRGCTAVQDYGTQWHALDGLPLGSPAYNAALEDITVQFTKANAAPGKPNGSAINQIRTNENALDPLWELREFGLDGSSHLLVLKSTEMTPHRPTYNPFPAPHTTTLLADFINTNEAAILAGTYTVPDLFLGQPFLTGSSLNPSTAASFVWKHPGISNNEARHLFSLNTCDSCHGGETGTTTFLHVEPRNMGSQAGLSRFLTGSPGSVASPGTFTMPDPVSGVPRTFGDLLHREADLDALVSMSCPSGGLVGGLFATVSAAKTH</sequence>
<dbReference type="AlphaFoldDB" id="A0A2W5K245"/>
<evidence type="ECO:0008006" key="4">
    <source>
        <dbReference type="Google" id="ProtNLM"/>
    </source>
</evidence>
<comment type="caution">
    <text evidence="2">The sequence shown here is derived from an EMBL/GenBank/DDBJ whole genome shotgun (WGS) entry which is preliminary data.</text>
</comment>
<gene>
    <name evidence="2" type="ORF">DI564_14765</name>
</gene>
<evidence type="ECO:0000256" key="1">
    <source>
        <dbReference type="SAM" id="SignalP"/>
    </source>
</evidence>
<feature type="signal peptide" evidence="1">
    <location>
        <begin position="1"/>
        <end position="29"/>
    </location>
</feature>
<name>A0A2W5K245_9GAMM</name>
<organism evidence="2 3">
    <name type="scientific">Rhodanobacter denitrificans</name>
    <dbReference type="NCBI Taxonomy" id="666685"/>
    <lineage>
        <taxon>Bacteria</taxon>
        <taxon>Pseudomonadati</taxon>
        <taxon>Pseudomonadota</taxon>
        <taxon>Gammaproteobacteria</taxon>
        <taxon>Lysobacterales</taxon>
        <taxon>Rhodanobacteraceae</taxon>
        <taxon>Rhodanobacter</taxon>
    </lineage>
</organism>
<reference evidence="2 3" key="1">
    <citation type="submission" date="2017-08" db="EMBL/GenBank/DDBJ databases">
        <title>Infants hospitalized years apart are colonized by the same room-sourced microbial strains.</title>
        <authorList>
            <person name="Brooks B."/>
            <person name="Olm M.R."/>
            <person name="Firek B.A."/>
            <person name="Baker R."/>
            <person name="Thomas B.C."/>
            <person name="Morowitz M.J."/>
            <person name="Banfield J.F."/>
        </authorList>
    </citation>
    <scope>NUCLEOTIDE SEQUENCE [LARGE SCALE GENOMIC DNA]</scope>
    <source>
        <strain evidence="2">S2_005_003_R2_42</strain>
    </source>
</reference>
<protein>
    <recommendedName>
        <fullName evidence="4">Lipoprotein</fullName>
    </recommendedName>
</protein>
<keyword evidence="1" id="KW-0732">Signal</keyword>
<dbReference type="Proteomes" id="UP000249046">
    <property type="component" value="Unassembled WGS sequence"/>
</dbReference>
<dbReference type="EMBL" id="QFPO01000017">
    <property type="protein sequence ID" value="PZQ11166.1"/>
    <property type="molecule type" value="Genomic_DNA"/>
</dbReference>